<keyword evidence="2" id="KW-0067">ATP-binding</keyword>
<feature type="domain" description="Protein kinase" evidence="3">
    <location>
        <begin position="45"/>
        <end position="302"/>
    </location>
</feature>
<keyword evidence="1" id="KW-0547">Nucleotide-binding</keyword>
<sequence>MTLNICWNNIIESALREIEELSQRSVNVIREHEEPVQNSIFAELQLQEPPIAVGSAKTVHRAKWHCDDVAVLTVHGGGSDYVQPAELQSLSEHPGLTRVRHICKSPEGNVVIVTEFAPMGSLDKVLRDLRGEKGRTISNQTLVQCAIQVCAGMERLVEECLLHKNLSLHNVLVFDFHPDDPQRVRVKVADYWFEGGSAYSLGELALPFRWMAPESLTRRRWSEMSIVWSFGVLMWEMWSEEAAPYSSLSSAEEVASLIGRGDRLPKPEGCPEDIYGLMQLCWERSPARRPGFRQLSEDLRRMSGEIPA</sequence>
<keyword evidence="4" id="KW-0808">Transferase</keyword>
<dbReference type="InterPro" id="IPR000719">
    <property type="entry name" value="Prot_kinase_dom"/>
</dbReference>
<dbReference type="PROSITE" id="PS50011">
    <property type="entry name" value="PROTEIN_KINASE_DOM"/>
    <property type="match status" value="1"/>
</dbReference>
<reference evidence="4" key="1">
    <citation type="submission" date="2014-05" db="EMBL/GenBank/DDBJ databases">
        <title>The transcriptome of the halophilic microalga Tetraselmis sp. GSL018 isolated from the Great Salt Lake, Utah.</title>
        <authorList>
            <person name="Jinkerson R.E."/>
            <person name="D'Adamo S."/>
            <person name="Posewitz M.C."/>
        </authorList>
    </citation>
    <scope>NUCLEOTIDE SEQUENCE</scope>
    <source>
        <strain evidence="4">GSL018</strain>
    </source>
</reference>
<dbReference type="AlphaFoldDB" id="A0A061RC01"/>
<dbReference type="GO" id="GO:0005524">
    <property type="term" value="F:ATP binding"/>
    <property type="evidence" value="ECO:0007669"/>
    <property type="project" value="UniProtKB-KW"/>
</dbReference>
<gene>
    <name evidence="4" type="primary">ROS1</name>
    <name evidence="4" type="ORF">TSPGSL018_9446</name>
</gene>
<dbReference type="InterPro" id="IPR011009">
    <property type="entry name" value="Kinase-like_dom_sf"/>
</dbReference>
<dbReference type="PIRSF" id="PIRSF000654">
    <property type="entry name" value="Integrin-linked_kinase"/>
    <property type="match status" value="1"/>
</dbReference>
<dbReference type="InterPro" id="IPR050198">
    <property type="entry name" value="Non-receptor_tyrosine_kinases"/>
</dbReference>
<dbReference type="GO" id="GO:0004672">
    <property type="term" value="F:protein kinase activity"/>
    <property type="evidence" value="ECO:0007669"/>
    <property type="project" value="InterPro"/>
</dbReference>
<protein>
    <submittedName>
        <fullName evidence="4">Proto-oncogene tyrosine-protein kinase ROS</fullName>
    </submittedName>
</protein>
<dbReference type="Gene3D" id="1.10.510.10">
    <property type="entry name" value="Transferase(Phosphotransferase) domain 1"/>
    <property type="match status" value="1"/>
</dbReference>
<evidence type="ECO:0000256" key="2">
    <source>
        <dbReference type="ARBA" id="ARBA00022840"/>
    </source>
</evidence>
<dbReference type="EMBL" id="GBEZ01018281">
    <property type="protein sequence ID" value="JAC68140.1"/>
    <property type="molecule type" value="Transcribed_RNA"/>
</dbReference>
<evidence type="ECO:0000256" key="1">
    <source>
        <dbReference type="ARBA" id="ARBA00022741"/>
    </source>
</evidence>
<accession>A0A061RC01</accession>
<evidence type="ECO:0000259" key="3">
    <source>
        <dbReference type="PROSITE" id="PS50011"/>
    </source>
</evidence>
<keyword evidence="4" id="KW-0418">Kinase</keyword>
<dbReference type="PRINTS" id="PR00109">
    <property type="entry name" value="TYRKINASE"/>
</dbReference>
<dbReference type="Pfam" id="PF07714">
    <property type="entry name" value="PK_Tyr_Ser-Thr"/>
    <property type="match status" value="1"/>
</dbReference>
<name>A0A061RC01_9CHLO</name>
<dbReference type="SUPFAM" id="SSF56112">
    <property type="entry name" value="Protein kinase-like (PK-like)"/>
    <property type="match status" value="1"/>
</dbReference>
<dbReference type="InterPro" id="IPR001245">
    <property type="entry name" value="Ser-Thr/Tyr_kinase_cat_dom"/>
</dbReference>
<organism evidence="4">
    <name type="scientific">Tetraselmis sp. GSL018</name>
    <dbReference type="NCBI Taxonomy" id="582737"/>
    <lineage>
        <taxon>Eukaryota</taxon>
        <taxon>Viridiplantae</taxon>
        <taxon>Chlorophyta</taxon>
        <taxon>core chlorophytes</taxon>
        <taxon>Chlorodendrophyceae</taxon>
        <taxon>Chlorodendrales</taxon>
        <taxon>Chlorodendraceae</taxon>
        <taxon>Tetraselmis</taxon>
    </lineage>
</organism>
<proteinExistence type="predicted"/>
<evidence type="ECO:0000313" key="4">
    <source>
        <dbReference type="EMBL" id="JAC68140.1"/>
    </source>
</evidence>
<dbReference type="PANTHER" id="PTHR24418">
    <property type="entry name" value="TYROSINE-PROTEIN KINASE"/>
    <property type="match status" value="1"/>
</dbReference>